<reference evidence="2" key="1">
    <citation type="journal article" date="2008" name="Nat. Genet.">
        <title>The Pristionchus pacificus genome provides a unique perspective on nematode lifestyle and parasitism.</title>
        <authorList>
            <person name="Dieterich C."/>
            <person name="Clifton S.W."/>
            <person name="Schuster L.N."/>
            <person name="Chinwalla A."/>
            <person name="Delehaunty K."/>
            <person name="Dinkelacker I."/>
            <person name="Fulton L."/>
            <person name="Fulton R."/>
            <person name="Godfrey J."/>
            <person name="Minx P."/>
            <person name="Mitreva M."/>
            <person name="Roeseler W."/>
            <person name="Tian H."/>
            <person name="Witte H."/>
            <person name="Yang S.P."/>
            <person name="Wilson R.K."/>
            <person name="Sommer R.J."/>
        </authorList>
    </citation>
    <scope>NUCLEOTIDE SEQUENCE [LARGE SCALE GENOMIC DNA]</scope>
    <source>
        <strain evidence="2">PS312</strain>
    </source>
</reference>
<proteinExistence type="predicted"/>
<evidence type="ECO:0000313" key="1">
    <source>
        <dbReference type="EnsemblMetazoa" id="PPA18103.1"/>
    </source>
</evidence>
<accession>A0A2A6C5J9</accession>
<sequence>MYHLPLPFGCTPCLPIADEMMQDEGRKAQEAIYSNFLALQTQYDTMLQLELEKHVWQVKANNFEATITR</sequence>
<name>A0A2A6C5J9_PRIPA</name>
<dbReference type="Proteomes" id="UP000005239">
    <property type="component" value="Unassembled WGS sequence"/>
</dbReference>
<protein>
    <submittedName>
        <fullName evidence="1">Uncharacterized protein</fullName>
    </submittedName>
</protein>
<dbReference type="AlphaFoldDB" id="A0A2A6C5J9"/>
<accession>A0A8R1UDK8</accession>
<organism evidence="1 2">
    <name type="scientific">Pristionchus pacificus</name>
    <name type="common">Parasitic nematode worm</name>
    <dbReference type="NCBI Taxonomy" id="54126"/>
    <lineage>
        <taxon>Eukaryota</taxon>
        <taxon>Metazoa</taxon>
        <taxon>Ecdysozoa</taxon>
        <taxon>Nematoda</taxon>
        <taxon>Chromadorea</taxon>
        <taxon>Rhabditida</taxon>
        <taxon>Rhabditina</taxon>
        <taxon>Diplogasteromorpha</taxon>
        <taxon>Diplogasteroidea</taxon>
        <taxon>Neodiplogasteridae</taxon>
        <taxon>Pristionchus</taxon>
    </lineage>
</organism>
<gene>
    <name evidence="1" type="primary">WBGene00107657</name>
</gene>
<dbReference type="EnsemblMetazoa" id="PPA18103.1">
    <property type="protein sequence ID" value="PPA18103.1"/>
    <property type="gene ID" value="WBGene00107657"/>
</dbReference>
<keyword evidence="2" id="KW-1185">Reference proteome</keyword>
<evidence type="ECO:0000313" key="2">
    <source>
        <dbReference type="Proteomes" id="UP000005239"/>
    </source>
</evidence>
<reference evidence="1" key="2">
    <citation type="submission" date="2022-06" db="UniProtKB">
        <authorList>
            <consortium name="EnsemblMetazoa"/>
        </authorList>
    </citation>
    <scope>IDENTIFICATION</scope>
    <source>
        <strain evidence="1">PS312</strain>
    </source>
</reference>